<dbReference type="InterPro" id="IPR036412">
    <property type="entry name" value="HAD-like_sf"/>
</dbReference>
<name>A0A932I0A4_UNCTE</name>
<accession>A0A932I0A4</accession>
<comment type="function">
    <text evidence="2">Removes the phosphate from trehalose 6-phosphate to produce free trehalose.</text>
</comment>
<dbReference type="GO" id="GO:0046872">
    <property type="term" value="F:metal ion binding"/>
    <property type="evidence" value="ECO:0007669"/>
    <property type="project" value="UniProtKB-KW"/>
</dbReference>
<protein>
    <recommendedName>
        <fullName evidence="2">Trehalose 6-phosphate phosphatase</fullName>
        <ecNumber evidence="2">3.1.3.12</ecNumber>
    </recommendedName>
</protein>
<proteinExistence type="inferred from homology"/>
<dbReference type="SUPFAM" id="SSF56784">
    <property type="entry name" value="HAD-like"/>
    <property type="match status" value="1"/>
</dbReference>
<sequence length="281" mass="30613">MTRRADPPLPGPEGSEAARFLGGLKGARAALLLLDYDGTLAPFRTEPAEAAPYPGVLPLLQAIRGEGRTRVALISGRSLNGLLPMLGVDPLPEVWASHGRERRLADGRTRVIPPSPEQARGLEEAERRLGGFGLPSRREKKPFSLAYHVRGLPPGRGEEALRAVQGLWEEVAQASGLELLPFDGGLELRAPGWTKGDAVRAILKEAPPGCPAAYLGDDETDEDAFRALGSRGLPVLVREAWRPSSARAWLRPPGELTEFLRRWHERTEWKEKTGAGHPPPR</sequence>
<keyword evidence="1 2" id="KW-0378">Hydrolase</keyword>
<dbReference type="Gene3D" id="3.40.50.1000">
    <property type="entry name" value="HAD superfamily/HAD-like"/>
    <property type="match status" value="2"/>
</dbReference>
<dbReference type="PANTHER" id="PTHR43768">
    <property type="entry name" value="TREHALOSE 6-PHOSPHATE PHOSPHATASE"/>
    <property type="match status" value="1"/>
</dbReference>
<dbReference type="Proteomes" id="UP000782312">
    <property type="component" value="Unassembled WGS sequence"/>
</dbReference>
<evidence type="ECO:0000256" key="1">
    <source>
        <dbReference type="ARBA" id="ARBA00022801"/>
    </source>
</evidence>
<evidence type="ECO:0000313" key="4">
    <source>
        <dbReference type="Proteomes" id="UP000782312"/>
    </source>
</evidence>
<dbReference type="InterPro" id="IPR023214">
    <property type="entry name" value="HAD_sf"/>
</dbReference>
<keyword evidence="2" id="KW-0479">Metal-binding</keyword>
<dbReference type="GO" id="GO:0004805">
    <property type="term" value="F:trehalose-phosphatase activity"/>
    <property type="evidence" value="ECO:0007669"/>
    <property type="project" value="UniProtKB-EC"/>
</dbReference>
<dbReference type="Pfam" id="PF02358">
    <property type="entry name" value="Trehalose_PPase"/>
    <property type="match status" value="1"/>
</dbReference>
<dbReference type="InterPro" id="IPR003337">
    <property type="entry name" value="Trehalose_PPase"/>
</dbReference>
<keyword evidence="2" id="KW-0460">Magnesium</keyword>
<comment type="catalytic activity">
    <reaction evidence="2">
        <text>alpha,alpha-trehalose 6-phosphate + H2O = alpha,alpha-trehalose + phosphate</text>
        <dbReference type="Rhea" id="RHEA:23420"/>
        <dbReference type="ChEBI" id="CHEBI:15377"/>
        <dbReference type="ChEBI" id="CHEBI:16551"/>
        <dbReference type="ChEBI" id="CHEBI:43474"/>
        <dbReference type="ChEBI" id="CHEBI:58429"/>
        <dbReference type="EC" id="3.1.3.12"/>
    </reaction>
</comment>
<dbReference type="AlphaFoldDB" id="A0A932I0A4"/>
<comment type="caution">
    <text evidence="3">The sequence shown here is derived from an EMBL/GenBank/DDBJ whole genome shotgun (WGS) entry which is preliminary data.</text>
</comment>
<evidence type="ECO:0000313" key="3">
    <source>
        <dbReference type="EMBL" id="MBI3129015.1"/>
    </source>
</evidence>
<dbReference type="PANTHER" id="PTHR43768:SF3">
    <property type="entry name" value="TREHALOSE 6-PHOSPHATE PHOSPHATASE"/>
    <property type="match status" value="1"/>
</dbReference>
<dbReference type="InterPro" id="IPR044651">
    <property type="entry name" value="OTSB-like"/>
</dbReference>
<gene>
    <name evidence="3" type="primary">otsB</name>
    <name evidence="3" type="ORF">HYZ11_15520</name>
</gene>
<dbReference type="NCBIfam" id="TIGR00685">
    <property type="entry name" value="T6PP"/>
    <property type="match status" value="1"/>
</dbReference>
<comment type="pathway">
    <text evidence="2">Glycan biosynthesis; trehalose biosynthesis.</text>
</comment>
<dbReference type="EC" id="3.1.3.12" evidence="2"/>
<dbReference type="GO" id="GO:0005992">
    <property type="term" value="P:trehalose biosynthetic process"/>
    <property type="evidence" value="ECO:0007669"/>
    <property type="project" value="InterPro"/>
</dbReference>
<comment type="cofactor">
    <cofactor evidence="2">
        <name>Mg(2+)</name>
        <dbReference type="ChEBI" id="CHEBI:18420"/>
    </cofactor>
</comment>
<evidence type="ECO:0000256" key="2">
    <source>
        <dbReference type="RuleBase" id="RU361117"/>
    </source>
</evidence>
<dbReference type="EMBL" id="JACPUR010000037">
    <property type="protein sequence ID" value="MBI3129015.1"/>
    <property type="molecule type" value="Genomic_DNA"/>
</dbReference>
<comment type="similarity">
    <text evidence="2">Belongs to the trehalose phosphatase family.</text>
</comment>
<organism evidence="3 4">
    <name type="scientific">Tectimicrobiota bacterium</name>
    <dbReference type="NCBI Taxonomy" id="2528274"/>
    <lineage>
        <taxon>Bacteria</taxon>
        <taxon>Pseudomonadati</taxon>
        <taxon>Nitrospinota/Tectimicrobiota group</taxon>
        <taxon>Candidatus Tectimicrobiota</taxon>
    </lineage>
</organism>
<reference evidence="3" key="1">
    <citation type="submission" date="2020-07" db="EMBL/GenBank/DDBJ databases">
        <title>Huge and variable diversity of episymbiotic CPR bacteria and DPANN archaea in groundwater ecosystems.</title>
        <authorList>
            <person name="He C.Y."/>
            <person name="Keren R."/>
            <person name="Whittaker M."/>
            <person name="Farag I.F."/>
            <person name="Doudna J."/>
            <person name="Cate J.H.D."/>
            <person name="Banfield J.F."/>
        </authorList>
    </citation>
    <scope>NUCLEOTIDE SEQUENCE</scope>
    <source>
        <strain evidence="3">NC_groundwater_763_Ag_S-0.2um_68_21</strain>
    </source>
</reference>